<feature type="region of interest" description="Disordered" evidence="1">
    <location>
        <begin position="545"/>
        <end position="581"/>
    </location>
</feature>
<feature type="compositionally biased region" description="Polar residues" evidence="1">
    <location>
        <begin position="1"/>
        <end position="16"/>
    </location>
</feature>
<feature type="region of interest" description="Disordered" evidence="1">
    <location>
        <begin position="102"/>
        <end position="130"/>
    </location>
</feature>
<feature type="compositionally biased region" description="Polar residues" evidence="1">
    <location>
        <begin position="418"/>
        <end position="435"/>
    </location>
</feature>
<evidence type="ECO:0000256" key="1">
    <source>
        <dbReference type="SAM" id="MobiDB-lite"/>
    </source>
</evidence>
<comment type="caution">
    <text evidence="3">The sequence shown here is derived from an EMBL/GenBank/DDBJ whole genome shotgun (WGS) entry which is preliminary data.</text>
</comment>
<dbReference type="InterPro" id="IPR026395">
    <property type="entry name" value="CshA_fibril"/>
</dbReference>
<evidence type="ECO:0000259" key="2">
    <source>
        <dbReference type="Pfam" id="PF19076"/>
    </source>
</evidence>
<feature type="non-terminal residue" evidence="3">
    <location>
        <position position="1"/>
    </location>
</feature>
<feature type="domain" description="CshA" evidence="2">
    <location>
        <begin position="2"/>
        <end position="97"/>
    </location>
</feature>
<evidence type="ECO:0000313" key="4">
    <source>
        <dbReference type="Proteomes" id="UP001519296"/>
    </source>
</evidence>
<feature type="compositionally biased region" description="Polar residues" evidence="1">
    <location>
        <begin position="105"/>
        <end position="120"/>
    </location>
</feature>
<feature type="domain" description="CshA" evidence="2">
    <location>
        <begin position="100"/>
        <end position="201"/>
    </location>
</feature>
<organism evidence="3 4">
    <name type="scientific">Streptococcus oricebi</name>
    <dbReference type="NCBI Taxonomy" id="1547447"/>
    <lineage>
        <taxon>Bacteria</taxon>
        <taxon>Bacillati</taxon>
        <taxon>Bacillota</taxon>
        <taxon>Bacilli</taxon>
        <taxon>Lactobacillales</taxon>
        <taxon>Streptococcaceae</taxon>
        <taxon>Streptococcus</taxon>
    </lineage>
</organism>
<dbReference type="EMBL" id="PRDG01000011">
    <property type="protein sequence ID" value="MBP2624336.1"/>
    <property type="molecule type" value="Genomic_DNA"/>
</dbReference>
<feature type="domain" description="CshA" evidence="2">
    <location>
        <begin position="308"/>
        <end position="410"/>
    </location>
</feature>
<sequence length="581" mass="59948">ENVTSTGKQGQVQTGTPVFKSGDDSVTLSDQPAKLKDASGQLVDEVVVPNQGTYRIDNNGVVTFTPEKAFTGQASGVTVVKTDINGTPVEATYTPSVEAVKPSAENVTSSGKQGQPQTGTPVFKSGDDSVALSDQPAKLKDASGQLVDEVVVPNQGTYRIDKDGVVTFTPEKTFTGQATGVTVVKTDVNGTPAEATYTPSVEGVKPSAENVTSTGKQGQVQTATPIFKSGDDSVALSQEPAKLKDASGQLVDEVVVPGQGSYQINDQGQVTFTPEKTFTGKASGVTVVKTDINGTPVEATYTPSVEAVKPSAENVTSSGKQGQPQTGTPVFKSGDDSVALSDQPAKLKDPATGALVEQVSIPGQGSYQINDQGQVTFTPEKTLTGQATGVTVVKTDVNGTPVEATYTPSVEAVKPSAENVTSTGKQGQPQTATPVFQSGDDSVALSDQPAKLKDASGQLVDEVVVPGQGSYRIDKDGVVIFIPEKTFTGKTSGVTVVKTDINGTPVEAIYTPSVEGVKPSAENVTSTGKQGQVQTATPIFKSGDDSVALSQEPAKLKDPASGELVENVTIPGQGSYQINDQ</sequence>
<feature type="region of interest" description="Disordered" evidence="1">
    <location>
        <begin position="415"/>
        <end position="435"/>
    </location>
</feature>
<feature type="domain" description="CshA" evidence="2">
    <location>
        <begin position="204"/>
        <end position="305"/>
    </location>
</feature>
<feature type="domain" description="CshA" evidence="2">
    <location>
        <begin position="413"/>
        <end position="514"/>
    </location>
</feature>
<name>A0ABS5B6G6_9STRE</name>
<feature type="compositionally biased region" description="Polar residues" evidence="1">
    <location>
        <begin position="570"/>
        <end position="581"/>
    </location>
</feature>
<feature type="compositionally biased region" description="Polar residues" evidence="1">
    <location>
        <begin position="313"/>
        <end position="328"/>
    </location>
</feature>
<proteinExistence type="predicted"/>
<reference evidence="3 4" key="1">
    <citation type="submission" date="2018-02" db="EMBL/GenBank/DDBJ databases">
        <title>Draft genome sequence of Streptococcus oricebi CCUG 70868T type strain.</title>
        <authorList>
            <person name="Mendez V."/>
            <person name="Salva-Serra F."/>
            <person name="Jaen-Luchoro D."/>
            <person name="Gonzales-Siles L."/>
            <person name="Karlsson R."/>
            <person name="Engstrom-Jakobsson H."/>
            <person name="Busquets A."/>
            <person name="Gomila M."/>
            <person name="Pineiro-Iglesias B."/>
            <person name="Bennasar-Figueras A."/>
            <person name="Seeger M."/>
            <person name="Moore E."/>
        </authorList>
    </citation>
    <scope>NUCLEOTIDE SEQUENCE [LARGE SCALE GENOMIC DNA]</scope>
    <source>
        <strain evidence="3 4">CCUG 70868</strain>
    </source>
</reference>
<feature type="non-terminal residue" evidence="3">
    <location>
        <position position="581"/>
    </location>
</feature>
<keyword evidence="4" id="KW-1185">Reference proteome</keyword>
<feature type="compositionally biased region" description="Polar residues" evidence="1">
    <location>
        <begin position="522"/>
        <end position="537"/>
    </location>
</feature>
<accession>A0ABS5B6G6</accession>
<dbReference type="NCBIfam" id="TIGR04225">
    <property type="entry name" value="CshA_fibril_rpt"/>
    <property type="match status" value="6"/>
</dbReference>
<feature type="domain" description="CshA" evidence="2">
    <location>
        <begin position="517"/>
        <end position="580"/>
    </location>
</feature>
<feature type="region of interest" description="Disordered" evidence="1">
    <location>
        <begin position="310"/>
        <end position="338"/>
    </location>
</feature>
<dbReference type="Pfam" id="PF19076">
    <property type="entry name" value="CshA_repeat"/>
    <property type="match status" value="6"/>
</dbReference>
<protein>
    <recommendedName>
        <fullName evidence="2">CshA domain-containing protein</fullName>
    </recommendedName>
</protein>
<dbReference type="Proteomes" id="UP001519296">
    <property type="component" value="Unassembled WGS sequence"/>
</dbReference>
<gene>
    <name evidence="3" type="ORF">C4K46_10500</name>
</gene>
<feature type="region of interest" description="Disordered" evidence="1">
    <location>
        <begin position="520"/>
        <end position="539"/>
    </location>
</feature>
<evidence type="ECO:0000313" key="3">
    <source>
        <dbReference type="EMBL" id="MBP2624336.1"/>
    </source>
</evidence>
<feature type="region of interest" description="Disordered" evidence="1">
    <location>
        <begin position="1"/>
        <end position="30"/>
    </location>
</feature>